<dbReference type="AlphaFoldDB" id="I4AQ52"/>
<reference evidence="3" key="1">
    <citation type="submission" date="2012-06" db="EMBL/GenBank/DDBJ databases">
        <title>The complete genome of Flexibacter litoralis DSM 6794.</title>
        <authorList>
            <person name="Lucas S."/>
            <person name="Copeland A."/>
            <person name="Lapidus A."/>
            <person name="Glavina del Rio T."/>
            <person name="Dalin E."/>
            <person name="Tice H."/>
            <person name="Bruce D."/>
            <person name="Goodwin L."/>
            <person name="Pitluck S."/>
            <person name="Peters L."/>
            <person name="Ovchinnikova G."/>
            <person name="Lu M."/>
            <person name="Kyrpides N."/>
            <person name="Mavromatis K."/>
            <person name="Ivanova N."/>
            <person name="Brettin T."/>
            <person name="Detter J.C."/>
            <person name="Han C."/>
            <person name="Larimer F."/>
            <person name="Land M."/>
            <person name="Hauser L."/>
            <person name="Markowitz V."/>
            <person name="Cheng J.-F."/>
            <person name="Hugenholtz P."/>
            <person name="Woyke T."/>
            <person name="Wu D."/>
            <person name="Spring S."/>
            <person name="Lang E."/>
            <person name="Kopitz M."/>
            <person name="Brambilla E."/>
            <person name="Klenk H.-P."/>
            <person name="Eisen J.A."/>
        </authorList>
    </citation>
    <scope>NUCLEOTIDE SEQUENCE [LARGE SCALE GENOMIC DNA]</scope>
    <source>
        <strain evidence="3">ATCC 23117 / DSM 6794 / NBRC 15988 / NCIMB 1366 / Sio-4</strain>
    </source>
</reference>
<evidence type="ECO:0000313" key="2">
    <source>
        <dbReference type="EMBL" id="AFM06087.1"/>
    </source>
</evidence>
<sequence length="217" mass="25213">MIEIISQISQIMIVRNTAYFFIFVSLLVSVILLFSHENYDSPKEVKSENKINTVSSEYISKYLKFDVCNSGKDLNDHFNRNFISLIISNISEDSIFFITHSNSLELVFIDSKSPYQLSLPYYANVSYTGKTRLAPNEEYIMRVILEPDSIKNIDIGFHIITVNKSYNDSIFHNTYTEEQEYLKNHTNWHGLLRYSGTLDSCKQNTLEIICNPKFTLK</sequence>
<accession>I4AQ52</accession>
<keyword evidence="3" id="KW-1185">Reference proteome</keyword>
<gene>
    <name evidence="2" type="ordered locus">Fleli_3776</name>
</gene>
<proteinExistence type="predicted"/>
<dbReference type="KEGG" id="fli:Fleli_3776"/>
<organism evidence="2 3">
    <name type="scientific">Bernardetia litoralis (strain ATCC 23117 / DSM 6794 / NBRC 15988 / NCIMB 1366 / Fx l1 / Sio-4)</name>
    <name type="common">Flexibacter litoralis</name>
    <dbReference type="NCBI Taxonomy" id="880071"/>
    <lineage>
        <taxon>Bacteria</taxon>
        <taxon>Pseudomonadati</taxon>
        <taxon>Bacteroidota</taxon>
        <taxon>Cytophagia</taxon>
        <taxon>Cytophagales</taxon>
        <taxon>Bernardetiaceae</taxon>
        <taxon>Bernardetia</taxon>
    </lineage>
</organism>
<keyword evidence="1" id="KW-0812">Transmembrane</keyword>
<evidence type="ECO:0000256" key="1">
    <source>
        <dbReference type="SAM" id="Phobius"/>
    </source>
</evidence>
<dbReference type="EMBL" id="CP003345">
    <property type="protein sequence ID" value="AFM06087.1"/>
    <property type="molecule type" value="Genomic_DNA"/>
</dbReference>
<dbReference type="HOGENOM" id="CLU_110645_0_0_10"/>
<feature type="transmembrane region" description="Helical" evidence="1">
    <location>
        <begin position="12"/>
        <end position="34"/>
    </location>
</feature>
<protein>
    <submittedName>
        <fullName evidence="2">Uncharacterized protein</fullName>
    </submittedName>
</protein>
<dbReference type="Proteomes" id="UP000006054">
    <property type="component" value="Chromosome"/>
</dbReference>
<keyword evidence="1" id="KW-0472">Membrane</keyword>
<evidence type="ECO:0000313" key="3">
    <source>
        <dbReference type="Proteomes" id="UP000006054"/>
    </source>
</evidence>
<name>I4AQ52_BERLS</name>
<keyword evidence="1" id="KW-1133">Transmembrane helix</keyword>
<dbReference type="RefSeq" id="WP_014799511.1">
    <property type="nucleotide sequence ID" value="NC_018018.1"/>
</dbReference>